<proteinExistence type="predicted"/>
<dbReference type="AlphaFoldDB" id="A0A9D1NSN1"/>
<dbReference type="Proteomes" id="UP000886723">
    <property type="component" value="Unassembled WGS sequence"/>
</dbReference>
<name>A0A9D1NSN1_9FIRM</name>
<keyword evidence="1" id="KW-0812">Transmembrane</keyword>
<reference evidence="2" key="1">
    <citation type="submission" date="2020-10" db="EMBL/GenBank/DDBJ databases">
        <authorList>
            <person name="Gilroy R."/>
        </authorList>
    </citation>
    <scope>NUCLEOTIDE SEQUENCE</scope>
    <source>
        <strain evidence="2">ChiBcec2-4451</strain>
    </source>
</reference>
<comment type="caution">
    <text evidence="2">The sequence shown here is derived from an EMBL/GenBank/DDBJ whole genome shotgun (WGS) entry which is preliminary data.</text>
</comment>
<evidence type="ECO:0000256" key="1">
    <source>
        <dbReference type="SAM" id="Phobius"/>
    </source>
</evidence>
<accession>A0A9D1NSN1</accession>
<reference evidence="2" key="2">
    <citation type="journal article" date="2021" name="PeerJ">
        <title>Extensive microbial diversity within the chicken gut microbiome revealed by metagenomics and culture.</title>
        <authorList>
            <person name="Gilroy R."/>
            <person name="Ravi A."/>
            <person name="Getino M."/>
            <person name="Pursley I."/>
            <person name="Horton D.L."/>
            <person name="Alikhan N.F."/>
            <person name="Baker D."/>
            <person name="Gharbi K."/>
            <person name="Hall N."/>
            <person name="Watson M."/>
            <person name="Adriaenssens E.M."/>
            <person name="Foster-Nyarko E."/>
            <person name="Jarju S."/>
            <person name="Secka A."/>
            <person name="Antonio M."/>
            <person name="Oren A."/>
            <person name="Chaudhuri R.R."/>
            <person name="La Ragione R."/>
            <person name="Hildebrand F."/>
            <person name="Pallen M.J."/>
        </authorList>
    </citation>
    <scope>NUCLEOTIDE SEQUENCE</scope>
    <source>
        <strain evidence="2">ChiBcec2-4451</strain>
    </source>
</reference>
<feature type="transmembrane region" description="Helical" evidence="1">
    <location>
        <begin position="53"/>
        <end position="77"/>
    </location>
</feature>
<organism evidence="2 3">
    <name type="scientific">Candidatus Pullilachnospira stercoravium</name>
    <dbReference type="NCBI Taxonomy" id="2840913"/>
    <lineage>
        <taxon>Bacteria</taxon>
        <taxon>Bacillati</taxon>
        <taxon>Bacillota</taxon>
        <taxon>Clostridia</taxon>
        <taxon>Lachnospirales</taxon>
        <taxon>Lachnospiraceae</taxon>
        <taxon>Lachnospiraceae incertae sedis</taxon>
        <taxon>Candidatus Pullilachnospira</taxon>
    </lineage>
</organism>
<keyword evidence="1" id="KW-1133">Transmembrane helix</keyword>
<protein>
    <submittedName>
        <fullName evidence="2">Uncharacterized protein</fullName>
    </submittedName>
</protein>
<evidence type="ECO:0000313" key="2">
    <source>
        <dbReference type="EMBL" id="HIV11798.1"/>
    </source>
</evidence>
<feature type="transmembrane region" description="Helical" evidence="1">
    <location>
        <begin position="26"/>
        <end position="47"/>
    </location>
</feature>
<gene>
    <name evidence="2" type="ORF">IAA63_01480</name>
</gene>
<evidence type="ECO:0000313" key="3">
    <source>
        <dbReference type="Proteomes" id="UP000886723"/>
    </source>
</evidence>
<dbReference type="EMBL" id="DVON01000029">
    <property type="protein sequence ID" value="HIV11798.1"/>
    <property type="molecule type" value="Genomic_DNA"/>
</dbReference>
<keyword evidence="1" id="KW-0472">Membrane</keyword>
<sequence>MTERTEDMKVQKGEFGYIRWQKKRRILVTLGLFLLPLAAFIAGVLVTGTRNNLITVIAVVGCLPACRSMVGVIMMWMQQPMEETLYREIRQHQKDLTMAYELVVTTYEKNAFLDAVAICGNKVAAYSSRMKESPEFIEQHIRKILKQNGFKTEVKVFKEKRTYLDRLDHLNAHKEELERDIKFTPDERYPELSRDELIRHLILAISL</sequence>